<evidence type="ECO:0000256" key="1">
    <source>
        <dbReference type="SAM" id="MobiDB-lite"/>
    </source>
</evidence>
<reference evidence="2" key="2">
    <citation type="submission" date="2016-06" db="EMBL/GenBank/DDBJ databases">
        <title>The genome of a short-lived fish provides insights into sex chromosome evolution and the genetic control of aging.</title>
        <authorList>
            <person name="Reichwald K."/>
            <person name="Felder M."/>
            <person name="Petzold A."/>
            <person name="Koch P."/>
            <person name="Groth M."/>
            <person name="Platzer M."/>
        </authorList>
    </citation>
    <scope>NUCLEOTIDE SEQUENCE</scope>
    <source>
        <tissue evidence="2">Brain</tissue>
    </source>
</reference>
<name>A0A1A7X9P6_9TELE</name>
<dbReference type="AlphaFoldDB" id="A0A1A7X9P6"/>
<dbReference type="PANTHER" id="PTHR34488:SF1">
    <property type="entry name" value="SI:CH211-245H14.1-RELATED"/>
    <property type="match status" value="1"/>
</dbReference>
<reference evidence="2" key="1">
    <citation type="submission" date="2016-05" db="EMBL/GenBank/DDBJ databases">
        <authorList>
            <person name="Lavstsen T."/>
            <person name="Jespersen J.S."/>
        </authorList>
    </citation>
    <scope>NUCLEOTIDE SEQUENCE</scope>
    <source>
        <tissue evidence="2">Brain</tissue>
    </source>
</reference>
<dbReference type="PANTHER" id="PTHR34488">
    <property type="entry name" value="SI:CH211-245H14.1-RELATED"/>
    <property type="match status" value="1"/>
</dbReference>
<feature type="region of interest" description="Disordered" evidence="1">
    <location>
        <begin position="201"/>
        <end position="220"/>
    </location>
</feature>
<dbReference type="EMBL" id="HADW01013432">
    <property type="protein sequence ID" value="SBP14832.1"/>
    <property type="molecule type" value="Transcribed_RNA"/>
</dbReference>
<sequence length="417" mass="46130">MEIDSDKCTGSSHLKRKHQGEEMSILLNKIKKIDQEAADGLEEADLRSDSEIKTLTEQDLHDLCPGLKKFKMRKSILETINKTDLVTEVLNVLWADDLKATLPDNGVLVDFLNILKDMKTQQNDVQMFLEDQIKRLESSCDAPSGQEPASASTSKAVVNQSGKSTKVLSKQTSQDLTNGWVYEMLPAIYVTESHRITGFHGNSSHDSCGKPCSRSQKRGESTGSFYRYSITRKPPVTVKYKMVVSGKTFGADQQILDKIRSSAQELNLVDVEVNGCIEDDSQITLVFCPVVSRMGTDVEAAMKKVPDVKPVILVLMHHSHEVRHVGSMRSWTDKCKIVLHVNVFYHEKVPGLIICQQNDEAITAVKKEILTYGITDGHSGSDGATSTGFNSDGANDSASQKNNQAGLFSQIFSHLRP</sequence>
<proteinExistence type="predicted"/>
<accession>A0A1A7X9P6</accession>
<organism evidence="2">
    <name type="scientific">Iconisemion striatum</name>
    <dbReference type="NCBI Taxonomy" id="60296"/>
    <lineage>
        <taxon>Eukaryota</taxon>
        <taxon>Metazoa</taxon>
        <taxon>Chordata</taxon>
        <taxon>Craniata</taxon>
        <taxon>Vertebrata</taxon>
        <taxon>Euteleostomi</taxon>
        <taxon>Actinopterygii</taxon>
        <taxon>Neopterygii</taxon>
        <taxon>Teleostei</taxon>
        <taxon>Neoteleostei</taxon>
        <taxon>Acanthomorphata</taxon>
        <taxon>Ovalentaria</taxon>
        <taxon>Atherinomorphae</taxon>
        <taxon>Cyprinodontiformes</taxon>
        <taxon>Nothobranchiidae</taxon>
        <taxon>Iconisemion</taxon>
    </lineage>
</organism>
<feature type="region of interest" description="Disordered" evidence="1">
    <location>
        <begin position="381"/>
        <end position="400"/>
    </location>
</feature>
<feature type="compositionally biased region" description="Polar residues" evidence="1">
    <location>
        <begin position="382"/>
        <end position="400"/>
    </location>
</feature>
<protein>
    <submittedName>
        <fullName evidence="2">Si:ch211-245h14.1</fullName>
    </submittedName>
</protein>
<gene>
    <name evidence="2" type="primary">SI:CH211-245H14.1</name>
</gene>
<evidence type="ECO:0000313" key="2">
    <source>
        <dbReference type="EMBL" id="SBP14832.1"/>
    </source>
</evidence>